<dbReference type="EC" id="2.3.1.225" evidence="11"/>
<evidence type="ECO:0000256" key="5">
    <source>
        <dbReference type="ARBA" id="ARBA00023136"/>
    </source>
</evidence>
<keyword evidence="7" id="KW-0449">Lipoprotein</keyword>
<keyword evidence="15" id="KW-1185">Reference proteome</keyword>
<name>A0ABR4KLM6_9EURO</name>
<comment type="catalytic activity">
    <reaction evidence="10 11">
        <text>L-cysteinyl-[protein] + hexadecanoyl-CoA = S-hexadecanoyl-L-cysteinyl-[protein] + CoA</text>
        <dbReference type="Rhea" id="RHEA:36683"/>
        <dbReference type="Rhea" id="RHEA-COMP:10131"/>
        <dbReference type="Rhea" id="RHEA-COMP:11032"/>
        <dbReference type="ChEBI" id="CHEBI:29950"/>
        <dbReference type="ChEBI" id="CHEBI:57287"/>
        <dbReference type="ChEBI" id="CHEBI:57379"/>
        <dbReference type="ChEBI" id="CHEBI:74151"/>
        <dbReference type="EC" id="2.3.1.225"/>
    </reaction>
</comment>
<protein>
    <recommendedName>
        <fullName evidence="11">Palmitoyltransferase</fullName>
        <ecNumber evidence="11">2.3.1.225</ecNumber>
    </recommendedName>
</protein>
<reference evidence="14 15" key="1">
    <citation type="submission" date="2024-07" db="EMBL/GenBank/DDBJ databases">
        <title>Section-level genome sequencing and comparative genomics of Aspergillus sections Usti and Cavernicolus.</title>
        <authorList>
            <consortium name="Lawrence Berkeley National Laboratory"/>
            <person name="Nybo J.L."/>
            <person name="Vesth T.C."/>
            <person name="Theobald S."/>
            <person name="Frisvad J.C."/>
            <person name="Larsen T.O."/>
            <person name="Kjaerboelling I."/>
            <person name="Rothschild-Mancinelli K."/>
            <person name="Lyhne E.K."/>
            <person name="Kogle M.E."/>
            <person name="Barry K."/>
            <person name="Clum A."/>
            <person name="Na H."/>
            <person name="Ledsgaard L."/>
            <person name="Lin J."/>
            <person name="Lipzen A."/>
            <person name="Kuo A."/>
            <person name="Riley R."/>
            <person name="Mondo S."/>
            <person name="LaButti K."/>
            <person name="Haridas S."/>
            <person name="Pangalinan J."/>
            <person name="Salamov A.A."/>
            <person name="Simmons B.A."/>
            <person name="Magnuson J.K."/>
            <person name="Chen J."/>
            <person name="Drula E."/>
            <person name="Henrissat B."/>
            <person name="Wiebenga A."/>
            <person name="Lubbers R.J."/>
            <person name="Gomes A.C."/>
            <person name="Macurrencykelacurrency M.R."/>
            <person name="Stajich J."/>
            <person name="Grigoriev I.V."/>
            <person name="Mortensen U.H."/>
            <person name="De vries R.P."/>
            <person name="Baker S.E."/>
            <person name="Andersen M.R."/>
        </authorList>
    </citation>
    <scope>NUCLEOTIDE SEQUENCE [LARGE SCALE GENOMIC DNA]</scope>
    <source>
        <strain evidence="14 15">CBS 756.74</strain>
    </source>
</reference>
<sequence>MAGAARQADRRVNLIVSRVIPLILFGVIIYACYALTKTLCIDYLIHPTSEYTRPSRTGAGAAIIVVFYILLLFVVITYLRLLYIVIWNPDLLPRPSPPTSERQDTHAPTRNSRERPRRKRRRHRKSITDKSDVDVEQALDNNAGPMVLPWDTAGLEKFYKRDVFVCQPDGRPIYCSKCCHYKPDRTHHCREVDRCVRKMDHFCPWVGGVVSEKSFKFFLQFVFYTAVFCAFVLIVLAIFTAELRRETGDVNPHWAIGIGLSGFFGIFTFGMTLSSLQLAMMNLTTIENLSRRSVVWTLAIRVPNHVLSRLQPGSRWAPTFRTLSYPLPPIPPPPPPMPSQPGIGEGYPPPPPPPTVPPPPAADGEQHVFAILQTLPGENPFDLGSPLRNLQQILGHSVLDWFLPLKHAPCGDHSSLESEFALGPVVSRLKREAGLDFPLKSNECGPTDAHSKRKRRRSKHHRRESGS</sequence>
<feature type="compositionally biased region" description="Basic and acidic residues" evidence="12">
    <location>
        <begin position="101"/>
        <end position="114"/>
    </location>
</feature>
<evidence type="ECO:0000256" key="11">
    <source>
        <dbReference type="RuleBase" id="RU079119"/>
    </source>
</evidence>
<evidence type="ECO:0000256" key="9">
    <source>
        <dbReference type="ARBA" id="ARBA00038298"/>
    </source>
</evidence>
<dbReference type="EMBL" id="JBFXLR010000016">
    <property type="protein sequence ID" value="KAL2852147.1"/>
    <property type="molecule type" value="Genomic_DNA"/>
</dbReference>
<feature type="region of interest" description="Disordered" evidence="12">
    <location>
        <begin position="327"/>
        <end position="363"/>
    </location>
</feature>
<dbReference type="PROSITE" id="PS51257">
    <property type="entry name" value="PROKAR_LIPOPROTEIN"/>
    <property type="match status" value="1"/>
</dbReference>
<gene>
    <name evidence="14" type="ORF">BJX68DRAFT_234860</name>
</gene>
<comment type="similarity">
    <text evidence="9">Belongs to the DHHC palmitoyltransferase family. PFA5 subfamily.</text>
</comment>
<evidence type="ECO:0000256" key="3">
    <source>
        <dbReference type="ARBA" id="ARBA00022692"/>
    </source>
</evidence>
<dbReference type="Pfam" id="PF01529">
    <property type="entry name" value="DHHC"/>
    <property type="match status" value="1"/>
</dbReference>
<keyword evidence="3 11" id="KW-0812">Transmembrane</keyword>
<evidence type="ECO:0000259" key="13">
    <source>
        <dbReference type="Pfam" id="PF01529"/>
    </source>
</evidence>
<dbReference type="InterPro" id="IPR039859">
    <property type="entry name" value="PFA4/ZDH16/20/ERF2-like"/>
</dbReference>
<dbReference type="GeneID" id="98154972"/>
<dbReference type="InterPro" id="IPR001594">
    <property type="entry name" value="Palmitoyltrfase_DHHC"/>
</dbReference>
<evidence type="ECO:0000256" key="6">
    <source>
        <dbReference type="ARBA" id="ARBA00023139"/>
    </source>
</evidence>
<feature type="transmembrane region" description="Helical" evidence="11">
    <location>
        <begin position="253"/>
        <end position="273"/>
    </location>
</feature>
<evidence type="ECO:0000256" key="1">
    <source>
        <dbReference type="ARBA" id="ARBA00004141"/>
    </source>
</evidence>
<evidence type="ECO:0000313" key="15">
    <source>
        <dbReference type="Proteomes" id="UP001610444"/>
    </source>
</evidence>
<feature type="transmembrane region" description="Helical" evidence="11">
    <location>
        <begin position="12"/>
        <end position="36"/>
    </location>
</feature>
<feature type="region of interest" description="Disordered" evidence="12">
    <location>
        <begin position="96"/>
        <end position="129"/>
    </location>
</feature>
<keyword evidence="8 11" id="KW-0012">Acyltransferase</keyword>
<feature type="compositionally biased region" description="Pro residues" evidence="12">
    <location>
        <begin position="347"/>
        <end position="361"/>
    </location>
</feature>
<feature type="compositionally biased region" description="Basic residues" evidence="12">
    <location>
        <begin position="451"/>
        <end position="467"/>
    </location>
</feature>
<keyword evidence="5 11" id="KW-0472">Membrane</keyword>
<keyword evidence="6" id="KW-0564">Palmitate</keyword>
<evidence type="ECO:0000256" key="12">
    <source>
        <dbReference type="SAM" id="MobiDB-lite"/>
    </source>
</evidence>
<dbReference type="PANTHER" id="PTHR22883">
    <property type="entry name" value="ZINC FINGER DHHC DOMAIN CONTAINING PROTEIN"/>
    <property type="match status" value="1"/>
</dbReference>
<feature type="transmembrane region" description="Helical" evidence="11">
    <location>
        <begin position="56"/>
        <end position="79"/>
    </location>
</feature>
<feature type="compositionally biased region" description="Basic residues" evidence="12">
    <location>
        <begin position="115"/>
        <end position="125"/>
    </location>
</feature>
<feature type="domain" description="Palmitoyltransferase DHHC" evidence="13">
    <location>
        <begin position="174"/>
        <end position="290"/>
    </location>
</feature>
<feature type="region of interest" description="Disordered" evidence="12">
    <location>
        <begin position="434"/>
        <end position="467"/>
    </location>
</feature>
<dbReference type="Proteomes" id="UP001610444">
    <property type="component" value="Unassembled WGS sequence"/>
</dbReference>
<organism evidence="14 15">
    <name type="scientific">Aspergillus pseudodeflectus</name>
    <dbReference type="NCBI Taxonomy" id="176178"/>
    <lineage>
        <taxon>Eukaryota</taxon>
        <taxon>Fungi</taxon>
        <taxon>Dikarya</taxon>
        <taxon>Ascomycota</taxon>
        <taxon>Pezizomycotina</taxon>
        <taxon>Eurotiomycetes</taxon>
        <taxon>Eurotiomycetidae</taxon>
        <taxon>Eurotiales</taxon>
        <taxon>Aspergillaceae</taxon>
        <taxon>Aspergillus</taxon>
        <taxon>Aspergillus subgen. Nidulantes</taxon>
    </lineage>
</organism>
<evidence type="ECO:0000256" key="10">
    <source>
        <dbReference type="ARBA" id="ARBA00048048"/>
    </source>
</evidence>
<evidence type="ECO:0000256" key="8">
    <source>
        <dbReference type="ARBA" id="ARBA00023315"/>
    </source>
</evidence>
<dbReference type="PANTHER" id="PTHR22883:SF23">
    <property type="entry name" value="PALMITOYLTRANSFERASE ZDHHC6"/>
    <property type="match status" value="1"/>
</dbReference>
<accession>A0ABR4KLM6</accession>
<keyword evidence="4 11" id="KW-1133">Transmembrane helix</keyword>
<comment type="caution">
    <text evidence="14">The sequence shown here is derived from an EMBL/GenBank/DDBJ whole genome shotgun (WGS) entry which is preliminary data.</text>
</comment>
<evidence type="ECO:0000256" key="7">
    <source>
        <dbReference type="ARBA" id="ARBA00023288"/>
    </source>
</evidence>
<comment type="domain">
    <text evidence="11">The DHHC domain is required for palmitoyltransferase activity.</text>
</comment>
<comment type="subcellular location">
    <subcellularLocation>
        <location evidence="1">Membrane</location>
        <topology evidence="1">Multi-pass membrane protein</topology>
    </subcellularLocation>
</comment>
<evidence type="ECO:0000313" key="14">
    <source>
        <dbReference type="EMBL" id="KAL2852147.1"/>
    </source>
</evidence>
<proteinExistence type="inferred from homology"/>
<dbReference type="RefSeq" id="XP_070900150.1">
    <property type="nucleotide sequence ID" value="XM_071039808.1"/>
</dbReference>
<feature type="transmembrane region" description="Helical" evidence="11">
    <location>
        <begin position="221"/>
        <end position="241"/>
    </location>
</feature>
<evidence type="ECO:0000256" key="2">
    <source>
        <dbReference type="ARBA" id="ARBA00022679"/>
    </source>
</evidence>
<dbReference type="PROSITE" id="PS50216">
    <property type="entry name" value="DHHC"/>
    <property type="match status" value="1"/>
</dbReference>
<feature type="compositionally biased region" description="Pro residues" evidence="12">
    <location>
        <begin position="327"/>
        <end position="339"/>
    </location>
</feature>
<evidence type="ECO:0000256" key="4">
    <source>
        <dbReference type="ARBA" id="ARBA00022989"/>
    </source>
</evidence>
<keyword evidence="2 11" id="KW-0808">Transferase</keyword>